<evidence type="ECO:0000313" key="2">
    <source>
        <dbReference type="EMBL" id="UTX42629.1"/>
    </source>
</evidence>
<dbReference type="SMART" id="SM00671">
    <property type="entry name" value="SEL1"/>
    <property type="match status" value="3"/>
</dbReference>
<proteinExistence type="predicted"/>
<dbReference type="InterPro" id="IPR006597">
    <property type="entry name" value="Sel1-like"/>
</dbReference>
<dbReference type="SUPFAM" id="SSF81901">
    <property type="entry name" value="HCP-like"/>
    <property type="match status" value="2"/>
</dbReference>
<gene>
    <name evidence="2" type="ORF">GPU96_02g03430</name>
</gene>
<evidence type="ECO:0000313" key="3">
    <source>
        <dbReference type="Proteomes" id="UP001059546"/>
    </source>
</evidence>
<dbReference type="InterPro" id="IPR052945">
    <property type="entry name" value="Mitotic_Regulator"/>
</dbReference>
<feature type="signal peptide" evidence="1">
    <location>
        <begin position="1"/>
        <end position="18"/>
    </location>
</feature>
<dbReference type="AlphaFoldDB" id="A0A9Q9C1Z1"/>
<dbReference type="PANTHER" id="PTHR43628:SF1">
    <property type="entry name" value="CHITIN SYNTHASE REGULATORY FACTOR 2-RELATED"/>
    <property type="match status" value="1"/>
</dbReference>
<accession>A0A9Q9C1Z1</accession>
<dbReference type="Pfam" id="PF08238">
    <property type="entry name" value="Sel1"/>
    <property type="match status" value="3"/>
</dbReference>
<dbReference type="Gene3D" id="1.25.40.10">
    <property type="entry name" value="Tetratricopeptide repeat domain"/>
    <property type="match status" value="1"/>
</dbReference>
<sequence length="510" mass="58440">MFILHLVFGLCTTSLERALLEQGDMERAIHLCEAREGPLDYFYSYFVKKVFMGKPEEALLDIAGSDNYKDARNIVLGMMSIESGSTNEKAKLGADLLWSVAVRVSRKYLKNPHVFLSADAFERLEKNFLTKRGIENIVTMVYSGDDVSARFFLSLLDNRKIYIGDHVDVIEFLAKNGYARAFGYLGEIYYHGIGVKRSLDQAMYFFSRGREMQDTVGACGVGKVLMSNEYRDYKNAKSALSLANRLGQSGEAEYLMYLLMSRKPENMHRAVPHMDSALMYGYLPAICKDGINYYINGQYANACIRFHPIMDYTDIVYGLRKRAEASFISREYRQCAIALLMCVELGSVSSIRNAIYVLRRHSVFKRQEEILFELYMKLLRKGDQDVMNRIGDAYFYGTGVERSHEDAFAFYISASLARDPEGCYNVSYMYEHGYGVRKSFLLAYKYILKISPTDDMYLLLLYTHIRLFSKLAAHILLNKYSISVCIGALAIRRMYISKKTASNEPRDRKS</sequence>
<dbReference type="EMBL" id="CP075148">
    <property type="protein sequence ID" value="UTX42629.1"/>
    <property type="molecule type" value="Genomic_DNA"/>
</dbReference>
<keyword evidence="1" id="KW-0732">Signal</keyword>
<feature type="chain" id="PRO_5040114406" evidence="1">
    <location>
        <begin position="19"/>
        <end position="510"/>
    </location>
</feature>
<protein>
    <submittedName>
        <fullName evidence="2">Uncharacterized protein</fullName>
    </submittedName>
</protein>
<reference evidence="2" key="1">
    <citation type="submission" date="2021-05" db="EMBL/GenBank/DDBJ databases">
        <title>Encephalitozoon hellem ATCC 50604 Complete Genome.</title>
        <authorList>
            <person name="Mascarenhas dos Santos A.C."/>
            <person name="Julian A.T."/>
            <person name="Pombert J.-F."/>
        </authorList>
    </citation>
    <scope>NUCLEOTIDE SEQUENCE</scope>
    <source>
        <strain evidence="2">ATCC 50604</strain>
    </source>
</reference>
<dbReference type="PANTHER" id="PTHR43628">
    <property type="entry name" value="ACTIVATOR OF C KINASE PROTEIN 1-RELATED"/>
    <property type="match status" value="1"/>
</dbReference>
<dbReference type="InterPro" id="IPR011990">
    <property type="entry name" value="TPR-like_helical_dom_sf"/>
</dbReference>
<evidence type="ECO:0000256" key="1">
    <source>
        <dbReference type="SAM" id="SignalP"/>
    </source>
</evidence>
<name>A0A9Q9C1Z1_ENCHE</name>
<dbReference type="Proteomes" id="UP001059546">
    <property type="component" value="Chromosome II"/>
</dbReference>
<organism evidence="2 3">
    <name type="scientific">Encephalitozoon hellem</name>
    <name type="common">Microsporidian parasite</name>
    <dbReference type="NCBI Taxonomy" id="27973"/>
    <lineage>
        <taxon>Eukaryota</taxon>
        <taxon>Fungi</taxon>
        <taxon>Fungi incertae sedis</taxon>
        <taxon>Microsporidia</taxon>
        <taxon>Unikaryonidae</taxon>
        <taxon>Encephalitozoon</taxon>
    </lineage>
</organism>